<evidence type="ECO:0000259" key="18">
    <source>
        <dbReference type="PROSITE" id="PS50835"/>
    </source>
</evidence>
<dbReference type="InterPro" id="IPR003591">
    <property type="entry name" value="Leu-rich_rpt_typical-subtyp"/>
</dbReference>
<dbReference type="Pfam" id="PF13855">
    <property type="entry name" value="LRR_8"/>
    <property type="match status" value="2"/>
</dbReference>
<dbReference type="InterPro" id="IPR013098">
    <property type="entry name" value="Ig_I-set"/>
</dbReference>
<feature type="chain" id="PRO_5017387211" description="Ig-like domain-containing protein" evidence="17">
    <location>
        <begin position="17"/>
        <end position="455"/>
    </location>
</feature>
<keyword evidence="11" id="KW-1015">Disulfide bond</keyword>
<dbReference type="InterPro" id="IPR003599">
    <property type="entry name" value="Ig_sub"/>
</dbReference>
<dbReference type="InterPro" id="IPR036179">
    <property type="entry name" value="Ig-like_dom_sf"/>
</dbReference>
<reference evidence="19" key="1">
    <citation type="submission" date="2025-08" db="UniProtKB">
        <authorList>
            <consortium name="Ensembl"/>
        </authorList>
    </citation>
    <scope>IDENTIFICATION</scope>
</reference>
<keyword evidence="20" id="KW-1185">Reference proteome</keyword>
<dbReference type="GO" id="GO:0005886">
    <property type="term" value="C:plasma membrane"/>
    <property type="evidence" value="ECO:0007669"/>
    <property type="project" value="UniProtKB-SubCell"/>
</dbReference>
<dbReference type="InterPro" id="IPR032675">
    <property type="entry name" value="LRR_dom_sf"/>
</dbReference>
<evidence type="ECO:0000313" key="19">
    <source>
        <dbReference type="Ensembl" id="ENSPMGP00000026673.1"/>
    </source>
</evidence>
<protein>
    <recommendedName>
        <fullName evidence="18">Ig-like domain-containing protein</fullName>
    </recommendedName>
</protein>
<keyword evidence="3" id="KW-1003">Cell membrane</keyword>
<feature type="region of interest" description="Disordered" evidence="16">
    <location>
        <begin position="386"/>
        <end position="415"/>
    </location>
</feature>
<dbReference type="Pfam" id="PF07679">
    <property type="entry name" value="I-set"/>
    <property type="match status" value="1"/>
</dbReference>
<evidence type="ECO:0000256" key="12">
    <source>
        <dbReference type="ARBA" id="ARBA00023180"/>
    </source>
</evidence>
<keyword evidence="6 17" id="KW-0732">Signal</keyword>
<dbReference type="CDD" id="cd05764">
    <property type="entry name" value="IgI_SALM5_like"/>
    <property type="match status" value="1"/>
</dbReference>
<dbReference type="Gene3D" id="2.60.40.10">
    <property type="entry name" value="Immunoglobulins"/>
    <property type="match status" value="1"/>
</dbReference>
<evidence type="ECO:0000256" key="3">
    <source>
        <dbReference type="ARBA" id="ARBA00022475"/>
    </source>
</evidence>
<evidence type="ECO:0000256" key="17">
    <source>
        <dbReference type="SAM" id="SignalP"/>
    </source>
</evidence>
<evidence type="ECO:0000256" key="7">
    <source>
        <dbReference type="ARBA" id="ARBA00022737"/>
    </source>
</evidence>
<keyword evidence="4" id="KW-0433">Leucine-rich repeat</keyword>
<dbReference type="SMART" id="SM00369">
    <property type="entry name" value="LRR_TYP"/>
    <property type="match status" value="6"/>
</dbReference>
<evidence type="ECO:0000256" key="11">
    <source>
        <dbReference type="ARBA" id="ARBA00023157"/>
    </source>
</evidence>
<dbReference type="PROSITE" id="PS51450">
    <property type="entry name" value="LRR"/>
    <property type="match status" value="1"/>
</dbReference>
<evidence type="ECO:0000313" key="20">
    <source>
        <dbReference type="Proteomes" id="UP000261520"/>
    </source>
</evidence>
<evidence type="ECO:0000256" key="6">
    <source>
        <dbReference type="ARBA" id="ARBA00022729"/>
    </source>
</evidence>
<dbReference type="STRING" id="409849.ENSPMGP00000026673"/>
<evidence type="ECO:0000256" key="4">
    <source>
        <dbReference type="ARBA" id="ARBA00022614"/>
    </source>
</evidence>
<name>A0A3B4BAX0_9GOBI</name>
<dbReference type="InterPro" id="IPR050467">
    <property type="entry name" value="LRFN"/>
</dbReference>
<comment type="similarity">
    <text evidence="15">Belongs to the LRFN family.</text>
</comment>
<dbReference type="PANTHER" id="PTHR45842:SF3">
    <property type="entry name" value="LEUCINE-RICH REPEAT AND FIBRONECTIN TYPE-III DOMAIN-CONTAINING PROTEIN 4"/>
    <property type="match status" value="1"/>
</dbReference>
<keyword evidence="8" id="KW-1133">Transmembrane helix</keyword>
<keyword evidence="12" id="KW-0325">Glycoprotein</keyword>
<dbReference type="SMART" id="SM00408">
    <property type="entry name" value="IGc2"/>
    <property type="match status" value="1"/>
</dbReference>
<sequence>LILRTFYMFFFRRTWGMVSTCPFHCVCRNLSESLSTLCADKGLLFVPPNVDRRTVELRLADNFITEVGGSDFANMTGLVDLTLSRNTIHHIRPMAFADLESLRSLHLDGNRLTTLGPRDLAGLVNLQHLIVNNNQLVKVSPQVFDDFLLTLEDLDMSYNNLKRVPWESIQNMASLHTLNLDHNLIDHIAEGVFGELYKLARLDMTSNRLRTLPPDPLFARYCLRLTGAISPTPYNAVISLNFGGNPLHCNCELLWLRRLVRRDDMETCATPLHLAGKYFWSIPEEEFTCEPPLITRHTHKLWVLEGQRATLKCRAIGDPEPVVHWVSPDDRIIANTSRTSSFSNGTLDILVTVARDDGAYTCIAINAAGEATATVDLKIIPLPHRGGGSEVERADGGSMEEEDDEEEASRRVGVQGVTSTSAQVRWDLGRLSGAYVVWMYQIQYNCTADETLIYR</sequence>
<comment type="subcellular location">
    <subcellularLocation>
        <location evidence="1">Cell membrane</location>
    </subcellularLocation>
    <subcellularLocation>
        <location evidence="2">Membrane</location>
        <topology evidence="2">Single-pass type I membrane protein</topology>
    </subcellularLocation>
    <subcellularLocation>
        <location evidence="14">Synapse</location>
    </subcellularLocation>
</comment>
<keyword evidence="5" id="KW-0812">Transmembrane</keyword>
<dbReference type="GO" id="GO:0045202">
    <property type="term" value="C:synapse"/>
    <property type="evidence" value="ECO:0007669"/>
    <property type="project" value="UniProtKB-SubCell"/>
</dbReference>
<evidence type="ECO:0000256" key="16">
    <source>
        <dbReference type="SAM" id="MobiDB-lite"/>
    </source>
</evidence>
<dbReference type="InterPro" id="IPR007110">
    <property type="entry name" value="Ig-like_dom"/>
</dbReference>
<organism evidence="19 20">
    <name type="scientific">Periophthalmus magnuspinnatus</name>
    <dbReference type="NCBI Taxonomy" id="409849"/>
    <lineage>
        <taxon>Eukaryota</taxon>
        <taxon>Metazoa</taxon>
        <taxon>Chordata</taxon>
        <taxon>Craniata</taxon>
        <taxon>Vertebrata</taxon>
        <taxon>Euteleostomi</taxon>
        <taxon>Actinopterygii</taxon>
        <taxon>Neopterygii</taxon>
        <taxon>Teleostei</taxon>
        <taxon>Neoteleostei</taxon>
        <taxon>Acanthomorphata</taxon>
        <taxon>Gobiaria</taxon>
        <taxon>Gobiiformes</taxon>
        <taxon>Gobioidei</taxon>
        <taxon>Gobiidae</taxon>
        <taxon>Oxudercinae</taxon>
        <taxon>Periophthalmus</taxon>
    </lineage>
</organism>
<dbReference type="InterPro" id="IPR003598">
    <property type="entry name" value="Ig_sub2"/>
</dbReference>
<dbReference type="InterPro" id="IPR001611">
    <property type="entry name" value="Leu-rich_rpt"/>
</dbReference>
<dbReference type="Proteomes" id="UP000261520">
    <property type="component" value="Unplaced"/>
</dbReference>
<dbReference type="SMART" id="SM00082">
    <property type="entry name" value="LRRCT"/>
    <property type="match status" value="1"/>
</dbReference>
<feature type="compositionally biased region" description="Acidic residues" evidence="16">
    <location>
        <begin position="398"/>
        <end position="407"/>
    </location>
</feature>
<dbReference type="SMART" id="SM00409">
    <property type="entry name" value="IG"/>
    <property type="match status" value="1"/>
</dbReference>
<evidence type="ECO:0000256" key="5">
    <source>
        <dbReference type="ARBA" id="ARBA00022692"/>
    </source>
</evidence>
<accession>A0A3B4BAX0</accession>
<dbReference type="AlphaFoldDB" id="A0A3B4BAX0"/>
<evidence type="ECO:0000256" key="8">
    <source>
        <dbReference type="ARBA" id="ARBA00022989"/>
    </source>
</evidence>
<dbReference type="FunFam" id="3.80.10.10:FF:000019">
    <property type="entry name" value="leucine-rich repeat and fibronectin type III domain-containing protein 1"/>
    <property type="match status" value="1"/>
</dbReference>
<evidence type="ECO:0000256" key="9">
    <source>
        <dbReference type="ARBA" id="ARBA00023018"/>
    </source>
</evidence>
<evidence type="ECO:0000256" key="10">
    <source>
        <dbReference type="ARBA" id="ARBA00023136"/>
    </source>
</evidence>
<dbReference type="Ensembl" id="ENSPMGT00000028409.1">
    <property type="protein sequence ID" value="ENSPMGP00000026673.1"/>
    <property type="gene ID" value="ENSPMGG00000021510.1"/>
</dbReference>
<keyword evidence="10" id="KW-0472">Membrane</keyword>
<dbReference type="SUPFAM" id="SSF52058">
    <property type="entry name" value="L domain-like"/>
    <property type="match status" value="1"/>
</dbReference>
<proteinExistence type="inferred from homology"/>
<dbReference type="SUPFAM" id="SSF48726">
    <property type="entry name" value="Immunoglobulin"/>
    <property type="match status" value="1"/>
</dbReference>
<evidence type="ECO:0000256" key="1">
    <source>
        <dbReference type="ARBA" id="ARBA00004236"/>
    </source>
</evidence>
<dbReference type="InterPro" id="IPR013783">
    <property type="entry name" value="Ig-like_fold"/>
</dbReference>
<dbReference type="PANTHER" id="PTHR45842">
    <property type="entry name" value="SYNAPTIC ADHESION-LIKE MOLECULE SALM"/>
    <property type="match status" value="1"/>
</dbReference>
<keyword evidence="13" id="KW-0393">Immunoglobulin domain</keyword>
<keyword evidence="9" id="KW-0770">Synapse</keyword>
<evidence type="ECO:0000256" key="15">
    <source>
        <dbReference type="ARBA" id="ARBA00038433"/>
    </source>
</evidence>
<feature type="signal peptide" evidence="17">
    <location>
        <begin position="1"/>
        <end position="16"/>
    </location>
</feature>
<evidence type="ECO:0000256" key="14">
    <source>
        <dbReference type="ARBA" id="ARBA00034103"/>
    </source>
</evidence>
<feature type="domain" description="Ig-like" evidence="18">
    <location>
        <begin position="292"/>
        <end position="378"/>
    </location>
</feature>
<dbReference type="InterPro" id="IPR000483">
    <property type="entry name" value="Cys-rich_flank_reg_C"/>
</dbReference>
<reference evidence="19" key="2">
    <citation type="submission" date="2025-09" db="UniProtKB">
        <authorList>
            <consortium name="Ensembl"/>
        </authorList>
    </citation>
    <scope>IDENTIFICATION</scope>
</reference>
<dbReference type="Gene3D" id="3.80.10.10">
    <property type="entry name" value="Ribonuclease Inhibitor"/>
    <property type="match status" value="2"/>
</dbReference>
<keyword evidence="7" id="KW-0677">Repeat</keyword>
<dbReference type="PROSITE" id="PS50835">
    <property type="entry name" value="IG_LIKE"/>
    <property type="match status" value="1"/>
</dbReference>
<dbReference type="FunFam" id="3.80.10.10:FF:000045">
    <property type="entry name" value="Leucine-rich repeat and fibronectin type III domain-containing 2"/>
    <property type="match status" value="1"/>
</dbReference>
<dbReference type="FunFam" id="2.60.40.10:FF:000091">
    <property type="entry name" value="Leucine-rich repeat and fibronectin type III domain-containing protein 1"/>
    <property type="match status" value="1"/>
</dbReference>
<evidence type="ECO:0000256" key="13">
    <source>
        <dbReference type="ARBA" id="ARBA00023319"/>
    </source>
</evidence>
<evidence type="ECO:0000256" key="2">
    <source>
        <dbReference type="ARBA" id="ARBA00004479"/>
    </source>
</evidence>